<accession>A0ABU9VHE4</accession>
<organism evidence="8 9">
    <name type="scientific">Alkalicoccobacillus gibsonii</name>
    <dbReference type="NCBI Taxonomy" id="79881"/>
    <lineage>
        <taxon>Bacteria</taxon>
        <taxon>Bacillati</taxon>
        <taxon>Bacillota</taxon>
        <taxon>Bacilli</taxon>
        <taxon>Bacillales</taxon>
        <taxon>Bacillaceae</taxon>
        <taxon>Alkalicoccobacillus</taxon>
    </lineage>
</organism>
<proteinExistence type="inferred from homology"/>
<evidence type="ECO:0000313" key="8">
    <source>
        <dbReference type="EMBL" id="MEN0642311.1"/>
    </source>
</evidence>
<dbReference type="SUPFAM" id="SSF53335">
    <property type="entry name" value="S-adenosyl-L-methionine-dependent methyltransferases"/>
    <property type="match status" value="1"/>
</dbReference>
<evidence type="ECO:0000256" key="3">
    <source>
        <dbReference type="ARBA" id="ARBA00022679"/>
    </source>
</evidence>
<evidence type="ECO:0000256" key="7">
    <source>
        <dbReference type="RuleBase" id="RU000416"/>
    </source>
</evidence>
<keyword evidence="2 6" id="KW-0489">Methyltransferase</keyword>
<dbReference type="PRINTS" id="PR00105">
    <property type="entry name" value="C5METTRFRASE"/>
</dbReference>
<dbReference type="EC" id="2.1.1.37" evidence="1"/>
<evidence type="ECO:0000256" key="2">
    <source>
        <dbReference type="ARBA" id="ARBA00022603"/>
    </source>
</evidence>
<dbReference type="InterPro" id="IPR001525">
    <property type="entry name" value="C5_MeTfrase"/>
</dbReference>
<dbReference type="Pfam" id="PF00145">
    <property type="entry name" value="DNA_methylase"/>
    <property type="match status" value="1"/>
</dbReference>
<dbReference type="EMBL" id="JBCITK010000001">
    <property type="protein sequence ID" value="MEN0642311.1"/>
    <property type="molecule type" value="Genomic_DNA"/>
</dbReference>
<name>A0ABU9VHE4_9BACI</name>
<dbReference type="InterPro" id="IPR029063">
    <property type="entry name" value="SAM-dependent_MTases_sf"/>
</dbReference>
<dbReference type="PROSITE" id="PS00095">
    <property type="entry name" value="C5_MTASE_2"/>
    <property type="match status" value="1"/>
</dbReference>
<dbReference type="RefSeq" id="WP_343129442.1">
    <property type="nucleotide sequence ID" value="NZ_JBCITK010000001.1"/>
</dbReference>
<dbReference type="GO" id="GO:0003886">
    <property type="term" value="F:DNA (cytosine-5-)-methyltransferase activity"/>
    <property type="evidence" value="ECO:0007669"/>
    <property type="project" value="UniProtKB-EC"/>
</dbReference>
<dbReference type="InterPro" id="IPR050390">
    <property type="entry name" value="C5-Methyltransferase"/>
</dbReference>
<reference evidence="8 9" key="1">
    <citation type="submission" date="2024-03" db="EMBL/GenBank/DDBJ databases">
        <title>Bacilli Hybrid Assemblies.</title>
        <authorList>
            <person name="Kovac J."/>
        </authorList>
    </citation>
    <scope>NUCLEOTIDE SEQUENCE [LARGE SCALE GENOMIC DNA]</scope>
    <source>
        <strain evidence="8 9">FSL R7-0666</strain>
    </source>
</reference>
<sequence>MNVISFFTGAGGLDLGLEKAGFNIKLSVEIVPKYCMTLRTNNPELNVVEGDIMDYDRKKIYKEAGLSDNEEITLMVGGSPCQSFSTAGNRQAFASPGGQAMLKFANLVSETTPQAFLLENVRGLLSAPLKNRPLSQRGVDFPPLSDEELRGSALNHLLTKFPKYNIEYKLLNAADYGVPQKRERVFFVGIRKDLDMTFEFPEPTHNELGIEGKKKWRTVRDVFEEIGEKEHQFTNYSNDRLQYMKLIPTGGGNWRDLPQDVLEKAMGGAYHSGGGKVGYFRRLYIDRPSPTLLTSPAQKSTNLGHPFEDRPLSIEEYLAIQEFPTDYEVYGGLSDKYTQIGNAVPVRLAEVLGKSILNQISMVKA</sequence>
<evidence type="ECO:0000256" key="1">
    <source>
        <dbReference type="ARBA" id="ARBA00011975"/>
    </source>
</evidence>
<feature type="active site" evidence="6">
    <location>
        <position position="81"/>
    </location>
</feature>
<dbReference type="PROSITE" id="PS51679">
    <property type="entry name" value="SAM_MT_C5"/>
    <property type="match status" value="1"/>
</dbReference>
<keyword evidence="5" id="KW-0680">Restriction system</keyword>
<keyword evidence="3 6" id="KW-0808">Transferase</keyword>
<dbReference type="PANTHER" id="PTHR10629:SF52">
    <property type="entry name" value="DNA (CYTOSINE-5)-METHYLTRANSFERASE 1"/>
    <property type="match status" value="1"/>
</dbReference>
<protein>
    <recommendedName>
        <fullName evidence="1">DNA (cytosine-5-)-methyltransferase</fullName>
        <ecNumber evidence="1">2.1.1.37</ecNumber>
    </recommendedName>
</protein>
<dbReference type="PANTHER" id="PTHR10629">
    <property type="entry name" value="CYTOSINE-SPECIFIC METHYLTRANSFERASE"/>
    <property type="match status" value="1"/>
</dbReference>
<comment type="caution">
    <text evidence="8">The sequence shown here is derived from an EMBL/GenBank/DDBJ whole genome shotgun (WGS) entry which is preliminary data.</text>
</comment>
<dbReference type="Gene3D" id="3.90.120.10">
    <property type="entry name" value="DNA Methylase, subunit A, domain 2"/>
    <property type="match status" value="1"/>
</dbReference>
<dbReference type="Proteomes" id="UP001418796">
    <property type="component" value="Unassembled WGS sequence"/>
</dbReference>
<comment type="similarity">
    <text evidence="6 7">Belongs to the class I-like SAM-binding methyltransferase superfamily. C5-methyltransferase family.</text>
</comment>
<keyword evidence="9" id="KW-1185">Reference proteome</keyword>
<gene>
    <name evidence="8" type="ORF">MKY91_03930</name>
</gene>
<dbReference type="InterPro" id="IPR031303">
    <property type="entry name" value="C5_meth_CS"/>
</dbReference>
<evidence type="ECO:0000256" key="6">
    <source>
        <dbReference type="PROSITE-ProRule" id="PRU01016"/>
    </source>
</evidence>
<evidence type="ECO:0000256" key="5">
    <source>
        <dbReference type="ARBA" id="ARBA00022747"/>
    </source>
</evidence>
<dbReference type="GO" id="GO:0032259">
    <property type="term" value="P:methylation"/>
    <property type="evidence" value="ECO:0007669"/>
    <property type="project" value="UniProtKB-KW"/>
</dbReference>
<evidence type="ECO:0000256" key="4">
    <source>
        <dbReference type="ARBA" id="ARBA00022691"/>
    </source>
</evidence>
<keyword evidence="4 6" id="KW-0949">S-adenosyl-L-methionine</keyword>
<evidence type="ECO:0000313" key="9">
    <source>
        <dbReference type="Proteomes" id="UP001418796"/>
    </source>
</evidence>
<dbReference type="NCBIfam" id="TIGR00675">
    <property type="entry name" value="dcm"/>
    <property type="match status" value="1"/>
</dbReference>
<dbReference type="Gene3D" id="3.40.50.150">
    <property type="entry name" value="Vaccinia Virus protein VP39"/>
    <property type="match status" value="1"/>
</dbReference>